<organism evidence="8 9">
    <name type="scientific">Micavibrio aeruginosavorus</name>
    <dbReference type="NCBI Taxonomy" id="349221"/>
    <lineage>
        <taxon>Bacteria</taxon>
        <taxon>Pseudomonadati</taxon>
        <taxon>Bdellovibrionota</taxon>
        <taxon>Bdellovibrionia</taxon>
        <taxon>Bdellovibrionales</taxon>
        <taxon>Pseudobdellovibrionaceae</taxon>
        <taxon>Micavibrio</taxon>
    </lineage>
</organism>
<dbReference type="PIRSF" id="PIRSF000097">
    <property type="entry name" value="AKR"/>
    <property type="match status" value="1"/>
</dbReference>
<dbReference type="PROSITE" id="PS00062">
    <property type="entry name" value="ALDOKETO_REDUCTASE_2"/>
    <property type="match status" value="1"/>
</dbReference>
<feature type="domain" description="NADP-dependent oxidoreductase" evidence="7">
    <location>
        <begin position="14"/>
        <end position="256"/>
    </location>
</feature>
<dbReference type="Pfam" id="PF00248">
    <property type="entry name" value="Aldo_ket_red"/>
    <property type="match status" value="1"/>
</dbReference>
<keyword evidence="2" id="KW-0521">NADP</keyword>
<evidence type="ECO:0000259" key="7">
    <source>
        <dbReference type="Pfam" id="PF00248"/>
    </source>
</evidence>
<dbReference type="Gene3D" id="3.20.20.100">
    <property type="entry name" value="NADP-dependent oxidoreductase domain"/>
    <property type="match status" value="1"/>
</dbReference>
<reference evidence="8 9" key="1">
    <citation type="submission" date="2017-08" db="EMBL/GenBank/DDBJ databases">
        <title>Infants hospitalized years apart are colonized by the same room-sourced microbial strains.</title>
        <authorList>
            <person name="Brooks B."/>
            <person name="Olm M.R."/>
            <person name="Firek B.A."/>
            <person name="Baker R."/>
            <person name="Thomas B.C."/>
            <person name="Morowitz M.J."/>
            <person name="Banfield J.F."/>
        </authorList>
    </citation>
    <scope>NUCLEOTIDE SEQUENCE [LARGE SCALE GENOMIC DNA]</scope>
    <source>
        <strain evidence="8">S2_018_000_R2_104</strain>
    </source>
</reference>
<evidence type="ECO:0000256" key="2">
    <source>
        <dbReference type="ARBA" id="ARBA00022857"/>
    </source>
</evidence>
<name>A0A2W5A1L6_9BACT</name>
<evidence type="ECO:0000313" key="9">
    <source>
        <dbReference type="Proteomes" id="UP000249557"/>
    </source>
</evidence>
<dbReference type="CDD" id="cd19140">
    <property type="entry name" value="AKR_AKR3F3"/>
    <property type="match status" value="1"/>
</dbReference>
<dbReference type="PANTHER" id="PTHR43827:SF3">
    <property type="entry name" value="NADP-DEPENDENT OXIDOREDUCTASE DOMAIN-CONTAINING PROTEIN"/>
    <property type="match status" value="1"/>
</dbReference>
<proteinExistence type="inferred from homology"/>
<evidence type="ECO:0000256" key="6">
    <source>
        <dbReference type="PIRSR" id="PIRSR000097-3"/>
    </source>
</evidence>
<evidence type="ECO:0000256" key="4">
    <source>
        <dbReference type="PIRSR" id="PIRSR000097-1"/>
    </source>
</evidence>
<dbReference type="SUPFAM" id="SSF51430">
    <property type="entry name" value="NAD(P)-linked oxidoreductase"/>
    <property type="match status" value="1"/>
</dbReference>
<gene>
    <name evidence="8" type="ORF">DI626_03925</name>
</gene>
<evidence type="ECO:0000256" key="5">
    <source>
        <dbReference type="PIRSR" id="PIRSR000097-2"/>
    </source>
</evidence>
<feature type="site" description="Lowers pKa of active site Tyr" evidence="6">
    <location>
        <position position="72"/>
    </location>
</feature>
<dbReference type="FunFam" id="3.20.20.100:FF:000015">
    <property type="entry name" value="Oxidoreductase, aldo/keto reductase family"/>
    <property type="match status" value="1"/>
</dbReference>
<feature type="binding site" evidence="5">
    <location>
        <position position="105"/>
    </location>
    <ligand>
        <name>substrate</name>
    </ligand>
</feature>
<dbReference type="PANTHER" id="PTHR43827">
    <property type="entry name" value="2,5-DIKETO-D-GLUCONIC ACID REDUCTASE"/>
    <property type="match status" value="1"/>
</dbReference>
<dbReference type="PRINTS" id="PR00069">
    <property type="entry name" value="ALDKETRDTASE"/>
</dbReference>
<evidence type="ECO:0000256" key="1">
    <source>
        <dbReference type="ARBA" id="ARBA00007905"/>
    </source>
</evidence>
<dbReference type="GO" id="GO:1990002">
    <property type="term" value="F:methylglyoxal reductase (NADPH) (acetol producing) activity"/>
    <property type="evidence" value="ECO:0007669"/>
    <property type="project" value="TreeGrafter"/>
</dbReference>
<dbReference type="EMBL" id="QFNK01000056">
    <property type="protein sequence ID" value="PZO87476.1"/>
    <property type="molecule type" value="Genomic_DNA"/>
</dbReference>
<comment type="caution">
    <text evidence="8">The sequence shown here is derived from an EMBL/GenBank/DDBJ whole genome shotgun (WGS) entry which is preliminary data.</text>
</comment>
<dbReference type="InterPro" id="IPR023210">
    <property type="entry name" value="NADP_OxRdtase_dom"/>
</dbReference>
<evidence type="ECO:0000313" key="8">
    <source>
        <dbReference type="EMBL" id="PZO87476.1"/>
    </source>
</evidence>
<dbReference type="InterPro" id="IPR036812">
    <property type="entry name" value="NAD(P)_OxRdtase_dom_sf"/>
</dbReference>
<sequence length="276" mass="30559">MKNISLQGYQMPALGFGTWKLTGDEAVRSVDFAIRNGYTHIDTAQIYENETEVGQGIKNSGAAREDLFVTTKVWRNNFSENKVLESVDESLKKLQTDYVDLLLVHWPFPETPVEKLVEGVVKALDAGKAKRVGVSNFTVAQMEEAVRLSNGKIACNQVEYHPYLSQEPVLDFARKSGIIVTAYSPIARGKAIKDPVLQEIGNKYGKNAGQVALRWLIQQDGVAAIPKSATPENIKSNIDIFDFELTVDDMQKINGLASANDRQVNPDFAPQWDNAA</sequence>
<comment type="similarity">
    <text evidence="1">Belongs to the aldo/keto reductase family.</text>
</comment>
<accession>A0A2W5A1L6</accession>
<feature type="active site" description="Proton donor" evidence="4">
    <location>
        <position position="47"/>
    </location>
</feature>
<dbReference type="AlphaFoldDB" id="A0A2W5A1L6"/>
<dbReference type="InterPro" id="IPR018170">
    <property type="entry name" value="Aldo/ket_reductase_CS"/>
</dbReference>
<dbReference type="Proteomes" id="UP000249557">
    <property type="component" value="Unassembled WGS sequence"/>
</dbReference>
<protein>
    <submittedName>
        <fullName evidence="8">Aldo/keto reductase</fullName>
    </submittedName>
</protein>
<dbReference type="GO" id="GO:0051596">
    <property type="term" value="P:methylglyoxal catabolic process"/>
    <property type="evidence" value="ECO:0007669"/>
    <property type="project" value="TreeGrafter"/>
</dbReference>
<evidence type="ECO:0000256" key="3">
    <source>
        <dbReference type="ARBA" id="ARBA00023002"/>
    </source>
</evidence>
<keyword evidence="3" id="KW-0560">Oxidoreductase</keyword>
<dbReference type="InterPro" id="IPR020471">
    <property type="entry name" value="AKR"/>
</dbReference>